<evidence type="ECO:0000313" key="1">
    <source>
        <dbReference type="EMBL" id="MRX77629.1"/>
    </source>
</evidence>
<sequence length="221" mass="24715">MENALLKKLQIKPGYQLNIINAPDNIADIFNDIPADVSVTYNAHVVFDAIIIFSTSHAQLHNQIESYLKAISAKTIVWIFYPKKSSKIQSDLDLMKSWRSIAVFGISPCASAAVNDVWTGLRMKPGTEVKKSGLGNEEIKSNEYGEYIDQVNKTVKIPADLAALLAEHPKASSYFSSLAYSHKKEYVLWLLTAKQAKTRSLRLDKTLEMLLNKKKNPSAKD</sequence>
<dbReference type="OrthoDB" id="9800461at2"/>
<accession>A0A7K0G2W8</accession>
<organism evidence="1 2">
    <name type="scientific">Pedobacter petrophilus</name>
    <dbReference type="NCBI Taxonomy" id="1908241"/>
    <lineage>
        <taxon>Bacteria</taxon>
        <taxon>Pseudomonadati</taxon>
        <taxon>Bacteroidota</taxon>
        <taxon>Sphingobacteriia</taxon>
        <taxon>Sphingobacteriales</taxon>
        <taxon>Sphingobacteriaceae</taxon>
        <taxon>Pedobacter</taxon>
    </lineage>
</organism>
<gene>
    <name evidence="1" type="ORF">GJU39_16190</name>
</gene>
<dbReference type="EMBL" id="WKKH01000028">
    <property type="protein sequence ID" value="MRX77629.1"/>
    <property type="molecule type" value="Genomic_DNA"/>
</dbReference>
<proteinExistence type="predicted"/>
<dbReference type="Pfam" id="PF13376">
    <property type="entry name" value="OmdA"/>
    <property type="match status" value="1"/>
</dbReference>
<dbReference type="AlphaFoldDB" id="A0A7K0G2W8"/>
<comment type="caution">
    <text evidence="1">The sequence shown here is derived from an EMBL/GenBank/DDBJ whole genome shotgun (WGS) entry which is preliminary data.</text>
</comment>
<dbReference type="RefSeq" id="WP_154282027.1">
    <property type="nucleotide sequence ID" value="NZ_JBHUJQ010000001.1"/>
</dbReference>
<protein>
    <recommendedName>
        <fullName evidence="3">YdeI/OmpD-associated family protein</fullName>
    </recommendedName>
</protein>
<name>A0A7K0G2W8_9SPHI</name>
<keyword evidence="2" id="KW-1185">Reference proteome</keyword>
<evidence type="ECO:0000313" key="2">
    <source>
        <dbReference type="Proteomes" id="UP000487757"/>
    </source>
</evidence>
<dbReference type="Proteomes" id="UP000487757">
    <property type="component" value="Unassembled WGS sequence"/>
</dbReference>
<evidence type="ECO:0008006" key="3">
    <source>
        <dbReference type="Google" id="ProtNLM"/>
    </source>
</evidence>
<reference evidence="1 2" key="1">
    <citation type="submission" date="2019-11" db="EMBL/GenBank/DDBJ databases">
        <title>Pedobacter petrophilus genome.</title>
        <authorList>
            <person name="Feldbauer M.J."/>
            <person name="Newman J.D."/>
        </authorList>
    </citation>
    <scope>NUCLEOTIDE SEQUENCE [LARGE SCALE GENOMIC DNA]</scope>
    <source>
        <strain evidence="1 2">LMG 29686</strain>
    </source>
</reference>